<sequence>MFVLEGSNMLSEYDLYIEIKEKLELPIYYGENLDALWDCLTGWIDLPVEVEWKDFDLVEDSLGDYAKKVFQLFQEADGVSIKRS</sequence>
<comment type="similarity">
    <text evidence="1">Belongs to the barstar family.</text>
</comment>
<reference evidence="4" key="1">
    <citation type="submission" date="2016-10" db="EMBL/GenBank/DDBJ databases">
        <authorList>
            <person name="Varghese N."/>
            <person name="Submissions S."/>
        </authorList>
    </citation>
    <scope>NUCLEOTIDE SEQUENCE [LARGE SCALE GENOMIC DNA]</scope>
    <source>
        <strain evidence="4">DSM 11526</strain>
    </source>
</reference>
<protein>
    <submittedName>
        <fullName evidence="3">Ribonuclease inhibitor</fullName>
    </submittedName>
</protein>
<dbReference type="InterPro" id="IPR035905">
    <property type="entry name" value="Barstar-like_sf"/>
</dbReference>
<feature type="domain" description="Barstar (barnase inhibitor)" evidence="2">
    <location>
        <begin position="2"/>
        <end position="76"/>
    </location>
</feature>
<name>A0A1H4GY91_9GAMM</name>
<accession>A0A1H4GY91</accession>
<dbReference type="Gene3D" id="3.30.370.10">
    <property type="entry name" value="Barstar-like"/>
    <property type="match status" value="1"/>
</dbReference>
<dbReference type="EMBL" id="FNRJ01000021">
    <property type="protein sequence ID" value="SEB13858.1"/>
    <property type="molecule type" value="Genomic_DNA"/>
</dbReference>
<evidence type="ECO:0000256" key="1">
    <source>
        <dbReference type="ARBA" id="ARBA00006845"/>
    </source>
</evidence>
<dbReference type="SUPFAM" id="SSF52038">
    <property type="entry name" value="Barstar-related"/>
    <property type="match status" value="1"/>
</dbReference>
<evidence type="ECO:0000259" key="2">
    <source>
        <dbReference type="Pfam" id="PF01337"/>
    </source>
</evidence>
<dbReference type="RefSeq" id="WP_217633043.1">
    <property type="nucleotide sequence ID" value="NZ_FNRJ01000021.1"/>
</dbReference>
<dbReference type="InterPro" id="IPR000468">
    <property type="entry name" value="Barstar"/>
</dbReference>
<dbReference type="Pfam" id="PF01337">
    <property type="entry name" value="Barstar"/>
    <property type="match status" value="1"/>
</dbReference>
<proteinExistence type="inferred from homology"/>
<dbReference type="Proteomes" id="UP000242469">
    <property type="component" value="Unassembled WGS sequence"/>
</dbReference>
<organism evidence="3 4">
    <name type="scientific">Marinobacterium iners DSM 11526</name>
    <dbReference type="NCBI Taxonomy" id="1122198"/>
    <lineage>
        <taxon>Bacteria</taxon>
        <taxon>Pseudomonadati</taxon>
        <taxon>Pseudomonadota</taxon>
        <taxon>Gammaproteobacteria</taxon>
        <taxon>Oceanospirillales</taxon>
        <taxon>Oceanospirillaceae</taxon>
        <taxon>Marinobacterium</taxon>
    </lineage>
</organism>
<keyword evidence="4" id="KW-1185">Reference proteome</keyword>
<evidence type="ECO:0000313" key="3">
    <source>
        <dbReference type="EMBL" id="SEB13858.1"/>
    </source>
</evidence>
<evidence type="ECO:0000313" key="4">
    <source>
        <dbReference type="Proteomes" id="UP000242469"/>
    </source>
</evidence>
<dbReference type="AlphaFoldDB" id="A0A1H4GY91"/>
<gene>
    <name evidence="3" type="ORF">SAMN02745729_12147</name>
</gene>
<dbReference type="STRING" id="1122198.SAMN02745729_12147"/>